<feature type="domain" description="7(1) septoil knot" evidence="2">
    <location>
        <begin position="36"/>
        <end position="124"/>
    </location>
</feature>
<proteinExistence type="predicted"/>
<evidence type="ECO:0000256" key="1">
    <source>
        <dbReference type="SAM" id="SignalP"/>
    </source>
</evidence>
<reference evidence="4" key="1">
    <citation type="journal article" date="2019" name="Int. J. Syst. Evol. Microbiol.">
        <title>The Global Catalogue of Microorganisms (GCM) 10K type strain sequencing project: providing services to taxonomists for standard genome sequencing and annotation.</title>
        <authorList>
            <consortium name="The Broad Institute Genomics Platform"/>
            <consortium name="The Broad Institute Genome Sequencing Center for Infectious Disease"/>
            <person name="Wu L."/>
            <person name="Ma J."/>
        </authorList>
    </citation>
    <scope>NUCLEOTIDE SEQUENCE [LARGE SCALE GENOMIC DNA]</scope>
    <source>
        <strain evidence="4">JCM 16545</strain>
    </source>
</reference>
<accession>A0ABW4WXA5</accession>
<protein>
    <submittedName>
        <fullName evidence="3">DUF6150 family protein</fullName>
    </submittedName>
</protein>
<dbReference type="RefSeq" id="WP_229960327.1">
    <property type="nucleotide sequence ID" value="NZ_JAJJWI010000007.1"/>
</dbReference>
<gene>
    <name evidence="3" type="ORF">ACFSKU_06450</name>
</gene>
<comment type="caution">
    <text evidence="3">The sequence shown here is derived from an EMBL/GenBank/DDBJ whole genome shotgun (WGS) entry which is preliminary data.</text>
</comment>
<sequence length="125" mass="14313">MSIIFSLLLALAPFFSTLNSNNASASEPVVVEKGFCRIYGAVYLERDPKYRNTAAYTVFLNDDEAFANMIVYKEKNKLFADNTAIWYLTPKKAFADHILYVTDKRNLADFTVHFTDVRSYATCRE</sequence>
<dbReference type="Proteomes" id="UP001597369">
    <property type="component" value="Unassembled WGS sequence"/>
</dbReference>
<evidence type="ECO:0000313" key="3">
    <source>
        <dbReference type="EMBL" id="MFD2066520.1"/>
    </source>
</evidence>
<dbReference type="EMBL" id="JBHUHV010000019">
    <property type="protein sequence ID" value="MFD2066520.1"/>
    <property type="molecule type" value="Genomic_DNA"/>
</dbReference>
<evidence type="ECO:0000313" key="4">
    <source>
        <dbReference type="Proteomes" id="UP001597369"/>
    </source>
</evidence>
<keyword evidence="4" id="KW-1185">Reference proteome</keyword>
<dbReference type="Pfam" id="PF19647">
    <property type="entry name" value="Septknot"/>
    <property type="match status" value="1"/>
</dbReference>
<dbReference type="InterPro" id="IPR046148">
    <property type="entry name" value="Septknot"/>
</dbReference>
<feature type="signal peptide" evidence="1">
    <location>
        <begin position="1"/>
        <end position="25"/>
    </location>
</feature>
<name>A0ABW4WXA5_9BACT</name>
<keyword evidence="1" id="KW-0732">Signal</keyword>
<feature type="chain" id="PRO_5046519312" evidence="1">
    <location>
        <begin position="26"/>
        <end position="125"/>
    </location>
</feature>
<organism evidence="3 4">
    <name type="scientific">Pontibacter silvestris</name>
    <dbReference type="NCBI Taxonomy" id="2305183"/>
    <lineage>
        <taxon>Bacteria</taxon>
        <taxon>Pseudomonadati</taxon>
        <taxon>Bacteroidota</taxon>
        <taxon>Cytophagia</taxon>
        <taxon>Cytophagales</taxon>
        <taxon>Hymenobacteraceae</taxon>
        <taxon>Pontibacter</taxon>
    </lineage>
</organism>
<evidence type="ECO:0000259" key="2">
    <source>
        <dbReference type="Pfam" id="PF19647"/>
    </source>
</evidence>